<gene>
    <name evidence="2" type="ORF">LEA_00112</name>
</gene>
<evidence type="ECO:0000313" key="2">
    <source>
        <dbReference type="EMBL" id="EKC81660.1"/>
    </source>
</evidence>
<feature type="transmembrane region" description="Helical" evidence="1">
    <location>
        <begin position="30"/>
        <end position="49"/>
    </location>
</feature>
<keyword evidence="1" id="KW-0472">Membrane</keyword>
<keyword evidence="1" id="KW-0812">Transmembrane</keyword>
<sequence length="155" mass="17833">GKISEIFSYITVKRKLSANFVVNEVYKTAIAGKALLVLVVVAVIGFCNYQNMSAGYDSEQKRYDSYVAQIGGEVTDETLLFLENEKLEFENIKLRYEELLTQTPAESDYESYNKELNDITKKLDYENAFNKICDRVSVIKSDKNSNLQLVFRRRV</sequence>
<feature type="non-terminal residue" evidence="2">
    <location>
        <position position="1"/>
    </location>
</feature>
<protein>
    <submittedName>
        <fullName evidence="2">Uncharacterized protein</fullName>
    </submittedName>
</protein>
<keyword evidence="1" id="KW-1133">Transmembrane helix</keyword>
<name>K1UTJ6_9ZZZZ</name>
<proteinExistence type="predicted"/>
<accession>K1UTJ6</accession>
<comment type="caution">
    <text evidence="2">The sequence shown here is derived from an EMBL/GenBank/DDBJ whole genome shotgun (WGS) entry which is preliminary data.</text>
</comment>
<organism evidence="2">
    <name type="scientific">human gut metagenome</name>
    <dbReference type="NCBI Taxonomy" id="408170"/>
    <lineage>
        <taxon>unclassified sequences</taxon>
        <taxon>metagenomes</taxon>
        <taxon>organismal metagenomes</taxon>
    </lineage>
</organism>
<dbReference type="EMBL" id="AJWY01000082">
    <property type="protein sequence ID" value="EKC81660.1"/>
    <property type="molecule type" value="Genomic_DNA"/>
</dbReference>
<evidence type="ECO:0000256" key="1">
    <source>
        <dbReference type="SAM" id="Phobius"/>
    </source>
</evidence>
<reference evidence="2" key="1">
    <citation type="journal article" date="2013" name="Environ. Microbiol.">
        <title>Microbiota from the distal guts of lean and obese adolescents exhibit partial functional redundancy besides clear differences in community structure.</title>
        <authorList>
            <person name="Ferrer M."/>
            <person name="Ruiz A."/>
            <person name="Lanza F."/>
            <person name="Haange S.B."/>
            <person name="Oberbach A."/>
            <person name="Till H."/>
            <person name="Bargiela R."/>
            <person name="Campoy C."/>
            <person name="Segura M.T."/>
            <person name="Richter M."/>
            <person name="von Bergen M."/>
            <person name="Seifert J."/>
            <person name="Suarez A."/>
        </authorList>
    </citation>
    <scope>NUCLEOTIDE SEQUENCE</scope>
</reference>
<dbReference type="AlphaFoldDB" id="K1UTJ6"/>